<dbReference type="AlphaFoldDB" id="A0A9P7YTF8"/>
<evidence type="ECO:0000313" key="3">
    <source>
        <dbReference type="Proteomes" id="UP000824998"/>
    </source>
</evidence>
<sequence>SQTSPTSRLPLLPRALSNLSSTSKHVRRKASSIILRSDSSEIPSSSQGSIYDAQCLSGSDELAPESIALPSSESSAPTRGNDENVKGGGTRVASMTLPDIQFLYGNGTLLDTISEKKSYLTMRSFSKTKSADNLSNTISLSHSDSFIRAKVPRRKQSLSLDDLALLKIAYHKACSTIDGKTFTPSPPIHEIYAQPKIPTHDPITRLPTPPGMPSWDAGQNRGLPPQPPAVEQRQQPRWCRLLETLGLSHRLPEQPALTTQRPLGGAVYRPAPRFRAPRSSYAPMEQHPFNRAPVALVSAHNPPRSVRRKLKQRVRFTPSATARDSEMNGLRTAIESTSATAVNPMTPMVATPLYENQGPDLICPHRSLTRSALDSIRR</sequence>
<dbReference type="Proteomes" id="UP000824998">
    <property type="component" value="Unassembled WGS sequence"/>
</dbReference>
<comment type="caution">
    <text evidence="2">The sequence shown here is derived from an EMBL/GenBank/DDBJ whole genome shotgun (WGS) entry which is preliminary data.</text>
</comment>
<organism evidence="2 3">
    <name type="scientific">Amylocarpus encephaloides</name>
    <dbReference type="NCBI Taxonomy" id="45428"/>
    <lineage>
        <taxon>Eukaryota</taxon>
        <taxon>Fungi</taxon>
        <taxon>Dikarya</taxon>
        <taxon>Ascomycota</taxon>
        <taxon>Pezizomycotina</taxon>
        <taxon>Leotiomycetes</taxon>
        <taxon>Helotiales</taxon>
        <taxon>Helotiales incertae sedis</taxon>
        <taxon>Amylocarpus</taxon>
    </lineage>
</organism>
<feature type="region of interest" description="Disordered" evidence="1">
    <location>
        <begin position="209"/>
        <end position="234"/>
    </location>
</feature>
<evidence type="ECO:0000313" key="2">
    <source>
        <dbReference type="EMBL" id="KAG9239514.1"/>
    </source>
</evidence>
<dbReference type="OrthoDB" id="4157036at2759"/>
<feature type="region of interest" description="Disordered" evidence="1">
    <location>
        <begin position="67"/>
        <end position="91"/>
    </location>
</feature>
<feature type="non-terminal residue" evidence="2">
    <location>
        <position position="1"/>
    </location>
</feature>
<keyword evidence="3" id="KW-1185">Reference proteome</keyword>
<feature type="compositionally biased region" description="Polar residues" evidence="1">
    <location>
        <begin position="69"/>
        <end position="78"/>
    </location>
</feature>
<gene>
    <name evidence="2" type="ORF">BJ875DRAFT_346414</name>
</gene>
<proteinExistence type="predicted"/>
<accession>A0A9P7YTF8</accession>
<protein>
    <submittedName>
        <fullName evidence="2">Uncharacterized protein</fullName>
    </submittedName>
</protein>
<dbReference type="EMBL" id="MU251358">
    <property type="protein sequence ID" value="KAG9239514.1"/>
    <property type="molecule type" value="Genomic_DNA"/>
</dbReference>
<feature type="non-terminal residue" evidence="2">
    <location>
        <position position="378"/>
    </location>
</feature>
<reference evidence="2" key="1">
    <citation type="journal article" date="2021" name="IMA Fungus">
        <title>Genomic characterization of three marine fungi, including Emericellopsis atlantica sp. nov. with signatures of a generalist lifestyle and marine biomass degradation.</title>
        <authorList>
            <person name="Hagestad O.C."/>
            <person name="Hou L."/>
            <person name="Andersen J.H."/>
            <person name="Hansen E.H."/>
            <person name="Altermark B."/>
            <person name="Li C."/>
            <person name="Kuhnert E."/>
            <person name="Cox R.J."/>
            <person name="Crous P.W."/>
            <person name="Spatafora J.W."/>
            <person name="Lail K."/>
            <person name="Amirebrahimi M."/>
            <person name="Lipzen A."/>
            <person name="Pangilinan J."/>
            <person name="Andreopoulos W."/>
            <person name="Hayes R.D."/>
            <person name="Ng V."/>
            <person name="Grigoriev I.V."/>
            <person name="Jackson S.A."/>
            <person name="Sutton T.D.S."/>
            <person name="Dobson A.D.W."/>
            <person name="Rama T."/>
        </authorList>
    </citation>
    <scope>NUCLEOTIDE SEQUENCE</scope>
    <source>
        <strain evidence="2">TRa018bII</strain>
    </source>
</reference>
<feature type="region of interest" description="Disordered" evidence="1">
    <location>
        <begin position="1"/>
        <end position="30"/>
    </location>
</feature>
<name>A0A9P7YTF8_9HELO</name>
<evidence type="ECO:0000256" key="1">
    <source>
        <dbReference type="SAM" id="MobiDB-lite"/>
    </source>
</evidence>